<proteinExistence type="predicted"/>
<sequence>MSSSMVSKNPPPAAQGDGSDDGEGTAAPVAPVTSCLYLHRPGPGVGALDKDAVLRRIRHRRRHNRLRDMLRSMVQDSRRCRRRRSRSRRTRTASASSRGRSTKPSRRRSFSQLLFSCADLTIP</sequence>
<dbReference type="PANTHER" id="PTHR35324:SF4">
    <property type="entry name" value="EXPRESSED PROTEIN"/>
    <property type="match status" value="1"/>
</dbReference>
<dbReference type="EMBL" id="GBRH01280556">
    <property type="protein sequence ID" value="JAD17339.1"/>
    <property type="molecule type" value="Transcribed_RNA"/>
</dbReference>
<name>A0A0A8XTL8_ARUDO</name>
<evidence type="ECO:0000256" key="1">
    <source>
        <dbReference type="SAM" id="MobiDB-lite"/>
    </source>
</evidence>
<accession>A0A0A8XTL8</accession>
<dbReference type="PANTHER" id="PTHR35324">
    <property type="entry name" value="BNAA08G03750D PROTEIN"/>
    <property type="match status" value="1"/>
</dbReference>
<reference evidence="2" key="1">
    <citation type="submission" date="2014-09" db="EMBL/GenBank/DDBJ databases">
        <authorList>
            <person name="Magalhaes I.L.F."/>
            <person name="Oliveira U."/>
            <person name="Santos F.R."/>
            <person name="Vidigal T.H.D.A."/>
            <person name="Brescovit A.D."/>
            <person name="Santos A.J."/>
        </authorList>
    </citation>
    <scope>NUCLEOTIDE SEQUENCE</scope>
    <source>
        <tissue evidence="2">Shoot tissue taken approximately 20 cm above the soil surface</tissue>
    </source>
</reference>
<feature type="region of interest" description="Disordered" evidence="1">
    <location>
        <begin position="65"/>
        <end position="108"/>
    </location>
</feature>
<organism evidence="2">
    <name type="scientific">Arundo donax</name>
    <name type="common">Giant reed</name>
    <name type="synonym">Donax arundinaceus</name>
    <dbReference type="NCBI Taxonomy" id="35708"/>
    <lineage>
        <taxon>Eukaryota</taxon>
        <taxon>Viridiplantae</taxon>
        <taxon>Streptophyta</taxon>
        <taxon>Embryophyta</taxon>
        <taxon>Tracheophyta</taxon>
        <taxon>Spermatophyta</taxon>
        <taxon>Magnoliopsida</taxon>
        <taxon>Liliopsida</taxon>
        <taxon>Poales</taxon>
        <taxon>Poaceae</taxon>
        <taxon>PACMAD clade</taxon>
        <taxon>Arundinoideae</taxon>
        <taxon>Arundineae</taxon>
        <taxon>Arundo</taxon>
    </lineage>
</organism>
<dbReference type="AlphaFoldDB" id="A0A0A8XTL8"/>
<protein>
    <submittedName>
        <fullName evidence="2">Uncharacterized protein</fullName>
    </submittedName>
</protein>
<evidence type="ECO:0000313" key="2">
    <source>
        <dbReference type="EMBL" id="JAD17339.1"/>
    </source>
</evidence>
<reference evidence="2" key="2">
    <citation type="journal article" date="2015" name="Data Brief">
        <title>Shoot transcriptome of the giant reed, Arundo donax.</title>
        <authorList>
            <person name="Barrero R.A."/>
            <person name="Guerrero F.D."/>
            <person name="Moolhuijzen P."/>
            <person name="Goolsby J.A."/>
            <person name="Tidwell J."/>
            <person name="Bellgard S.E."/>
            <person name="Bellgard M.I."/>
        </authorList>
    </citation>
    <scope>NUCLEOTIDE SEQUENCE</scope>
    <source>
        <tissue evidence="2">Shoot tissue taken approximately 20 cm above the soil surface</tissue>
    </source>
</reference>
<feature type="region of interest" description="Disordered" evidence="1">
    <location>
        <begin position="1"/>
        <end position="28"/>
    </location>
</feature>
<feature type="compositionally biased region" description="Basic residues" evidence="1">
    <location>
        <begin position="79"/>
        <end position="91"/>
    </location>
</feature>